<dbReference type="AlphaFoldDB" id="A0AAW1UQF3"/>
<proteinExistence type="predicted"/>
<keyword evidence="5" id="KW-1185">Reference proteome</keyword>
<gene>
    <name evidence="4" type="ORF">WA026_012467</name>
</gene>
<dbReference type="Pfam" id="PF14670">
    <property type="entry name" value="FXa_inhibition"/>
    <property type="match status" value="1"/>
</dbReference>
<feature type="non-terminal residue" evidence="4">
    <location>
        <position position="1"/>
    </location>
</feature>
<dbReference type="SMART" id="SM00181">
    <property type="entry name" value="EGF"/>
    <property type="match status" value="1"/>
</dbReference>
<evidence type="ECO:0000256" key="2">
    <source>
        <dbReference type="ARBA" id="ARBA00022737"/>
    </source>
</evidence>
<accession>A0AAW1UQF3</accession>
<evidence type="ECO:0000313" key="4">
    <source>
        <dbReference type="EMBL" id="KAK9885702.1"/>
    </source>
</evidence>
<comment type="caution">
    <text evidence="4">The sequence shown here is derived from an EMBL/GenBank/DDBJ whole genome shotgun (WGS) entry which is preliminary data.</text>
</comment>
<name>A0AAW1UQF3_9CUCU</name>
<dbReference type="InterPro" id="IPR000742">
    <property type="entry name" value="EGF"/>
</dbReference>
<dbReference type="EMBL" id="JARQZJ010000096">
    <property type="protein sequence ID" value="KAK9885702.1"/>
    <property type="molecule type" value="Genomic_DNA"/>
</dbReference>
<dbReference type="SUPFAM" id="SSF57196">
    <property type="entry name" value="EGF/Laminin"/>
    <property type="match status" value="1"/>
</dbReference>
<evidence type="ECO:0000313" key="5">
    <source>
        <dbReference type="Proteomes" id="UP001431783"/>
    </source>
</evidence>
<dbReference type="Proteomes" id="UP001431783">
    <property type="component" value="Unassembled WGS sequence"/>
</dbReference>
<dbReference type="Gene3D" id="2.10.25.10">
    <property type="entry name" value="Laminin"/>
    <property type="match status" value="1"/>
</dbReference>
<dbReference type="PANTHER" id="PTHR46513">
    <property type="entry name" value="VITELLOGENIN RECEPTOR-LIKE PROTEIN-RELATED-RELATED"/>
    <property type="match status" value="1"/>
</dbReference>
<sequence length="90" mass="10163">RVFRSNKIDTSEVQEIYKLPDAAVNLMVYDPDKRKGTNQCAISNGGCSHLCLTLPGKNPDEPVTFTCACPTHYTLQENRCIRKLMLMWTA</sequence>
<evidence type="ECO:0000259" key="3">
    <source>
        <dbReference type="SMART" id="SM00181"/>
    </source>
</evidence>
<keyword evidence="1" id="KW-0245">EGF-like domain</keyword>
<reference evidence="4 5" key="1">
    <citation type="submission" date="2023-03" db="EMBL/GenBank/DDBJ databases">
        <title>Genome insight into feeding habits of ladybird beetles.</title>
        <authorList>
            <person name="Li H.-S."/>
            <person name="Huang Y.-H."/>
            <person name="Pang H."/>
        </authorList>
    </citation>
    <scope>NUCLEOTIDE SEQUENCE [LARGE SCALE GENOMIC DNA]</scope>
    <source>
        <strain evidence="4">SYSU_2023b</strain>
        <tissue evidence="4">Whole body</tissue>
    </source>
</reference>
<feature type="domain" description="EGF-like" evidence="3">
    <location>
        <begin position="39"/>
        <end position="81"/>
    </location>
</feature>
<dbReference type="InterPro" id="IPR050778">
    <property type="entry name" value="Cueball_EGF_LRP_Nidogen"/>
</dbReference>
<evidence type="ECO:0000256" key="1">
    <source>
        <dbReference type="ARBA" id="ARBA00022536"/>
    </source>
</evidence>
<keyword evidence="2" id="KW-0677">Repeat</keyword>
<protein>
    <recommendedName>
        <fullName evidence="3">EGF-like domain-containing protein</fullName>
    </recommendedName>
</protein>
<organism evidence="4 5">
    <name type="scientific">Henosepilachna vigintioctopunctata</name>
    <dbReference type="NCBI Taxonomy" id="420089"/>
    <lineage>
        <taxon>Eukaryota</taxon>
        <taxon>Metazoa</taxon>
        <taxon>Ecdysozoa</taxon>
        <taxon>Arthropoda</taxon>
        <taxon>Hexapoda</taxon>
        <taxon>Insecta</taxon>
        <taxon>Pterygota</taxon>
        <taxon>Neoptera</taxon>
        <taxon>Endopterygota</taxon>
        <taxon>Coleoptera</taxon>
        <taxon>Polyphaga</taxon>
        <taxon>Cucujiformia</taxon>
        <taxon>Coccinelloidea</taxon>
        <taxon>Coccinellidae</taxon>
        <taxon>Epilachninae</taxon>
        <taxon>Epilachnini</taxon>
        <taxon>Henosepilachna</taxon>
    </lineage>
</organism>